<keyword evidence="3" id="KW-1185">Reference proteome</keyword>
<accession>A0AAV7S3C2</accession>
<evidence type="ECO:0000313" key="3">
    <source>
        <dbReference type="Proteomes" id="UP001066276"/>
    </source>
</evidence>
<dbReference type="PANTHER" id="PTHR11505">
    <property type="entry name" value="L1 TRANSPOSABLE ELEMENT-RELATED"/>
    <property type="match status" value="1"/>
</dbReference>
<evidence type="ECO:0000256" key="1">
    <source>
        <dbReference type="SAM" id="MobiDB-lite"/>
    </source>
</evidence>
<sequence>MEETDGDNKRVKSRTAEDEDRRRVGKCQDLSPTTWRAAGVRSRVDLTARGGSLAPGSRRMSLPRFRRSVAKPGFPQRGAGSRITSPLRLSFTASAVIGIRFDTVDAHLNQMGEKIDRLSTHLDDAECQLPEVEDGSAEVLKHPERVEWLLRGAADKKDLEAQSHRNNIRITGIAETSNMERPDTFVEKDKTNFFRCSTFKDTFTVEHIHRSLGPHPRVSGLLRLIVMPLLRFRNKDTTLQLPREQANLQYQGSVISIFLYFTVAVQDARCKLADAKLSFINMA</sequence>
<dbReference type="AlphaFoldDB" id="A0AAV7S3C2"/>
<name>A0AAV7S3C2_PLEWA</name>
<dbReference type="Gene3D" id="3.30.70.1820">
    <property type="entry name" value="L1 transposable element, RRM domain"/>
    <property type="match status" value="1"/>
</dbReference>
<organism evidence="2 3">
    <name type="scientific">Pleurodeles waltl</name>
    <name type="common">Iberian ribbed newt</name>
    <dbReference type="NCBI Taxonomy" id="8319"/>
    <lineage>
        <taxon>Eukaryota</taxon>
        <taxon>Metazoa</taxon>
        <taxon>Chordata</taxon>
        <taxon>Craniata</taxon>
        <taxon>Vertebrata</taxon>
        <taxon>Euteleostomi</taxon>
        <taxon>Amphibia</taxon>
        <taxon>Batrachia</taxon>
        <taxon>Caudata</taxon>
        <taxon>Salamandroidea</taxon>
        <taxon>Salamandridae</taxon>
        <taxon>Pleurodelinae</taxon>
        <taxon>Pleurodeles</taxon>
    </lineage>
</organism>
<dbReference type="InterPro" id="IPR004244">
    <property type="entry name" value="Transposase_22"/>
</dbReference>
<gene>
    <name evidence="2" type="ORF">NDU88_011787</name>
</gene>
<protein>
    <submittedName>
        <fullName evidence="2">Uncharacterized protein</fullName>
    </submittedName>
</protein>
<feature type="compositionally biased region" description="Basic and acidic residues" evidence="1">
    <location>
        <begin position="1"/>
        <end position="22"/>
    </location>
</feature>
<comment type="caution">
    <text evidence="2">The sequence shown here is derived from an EMBL/GenBank/DDBJ whole genome shotgun (WGS) entry which is preliminary data.</text>
</comment>
<evidence type="ECO:0000313" key="2">
    <source>
        <dbReference type="EMBL" id="KAJ1159117.1"/>
    </source>
</evidence>
<proteinExistence type="predicted"/>
<dbReference type="Proteomes" id="UP001066276">
    <property type="component" value="Chromosome 5"/>
</dbReference>
<dbReference type="EMBL" id="JANPWB010000009">
    <property type="protein sequence ID" value="KAJ1159117.1"/>
    <property type="molecule type" value="Genomic_DNA"/>
</dbReference>
<reference evidence="2" key="1">
    <citation type="journal article" date="2022" name="bioRxiv">
        <title>Sequencing and chromosome-scale assembly of the giantPleurodeles waltlgenome.</title>
        <authorList>
            <person name="Brown T."/>
            <person name="Elewa A."/>
            <person name="Iarovenko S."/>
            <person name="Subramanian E."/>
            <person name="Araus A.J."/>
            <person name="Petzold A."/>
            <person name="Susuki M."/>
            <person name="Suzuki K.-i.T."/>
            <person name="Hayashi T."/>
            <person name="Toyoda A."/>
            <person name="Oliveira C."/>
            <person name="Osipova E."/>
            <person name="Leigh N.D."/>
            <person name="Simon A."/>
            <person name="Yun M.H."/>
        </authorList>
    </citation>
    <scope>NUCLEOTIDE SEQUENCE</scope>
    <source>
        <strain evidence="2">20211129_DDA</strain>
        <tissue evidence="2">Liver</tissue>
    </source>
</reference>
<feature type="region of interest" description="Disordered" evidence="1">
    <location>
        <begin position="1"/>
        <end position="26"/>
    </location>
</feature>